<comment type="subcellular location">
    <subcellularLocation>
        <location evidence="1">Mitochondrion</location>
    </subcellularLocation>
</comment>
<evidence type="ECO:0000256" key="7">
    <source>
        <dbReference type="SAM" id="MobiDB-lite"/>
    </source>
</evidence>
<evidence type="ECO:0000256" key="3">
    <source>
        <dbReference type="ARBA" id="ARBA00022980"/>
    </source>
</evidence>
<dbReference type="Pfam" id="PF05046">
    <property type="entry name" value="Img2"/>
    <property type="match status" value="1"/>
</dbReference>
<evidence type="ECO:0000256" key="5">
    <source>
        <dbReference type="ARBA" id="ARBA00023274"/>
    </source>
</evidence>
<dbReference type="OrthoDB" id="19439at2759"/>
<dbReference type="RefSeq" id="XP_056067707.1">
    <property type="nucleotide sequence ID" value="XM_056218442.1"/>
</dbReference>
<comment type="caution">
    <text evidence="8">The sequence shown here is derived from an EMBL/GenBank/DDBJ whole genome shotgun (WGS) entry which is preliminary data.</text>
</comment>
<feature type="region of interest" description="Disordered" evidence="7">
    <location>
        <begin position="34"/>
        <end position="158"/>
    </location>
</feature>
<organism evidence="8 9">
    <name type="scientific">Didymosphaeria variabile</name>
    <dbReference type="NCBI Taxonomy" id="1932322"/>
    <lineage>
        <taxon>Eukaryota</taxon>
        <taxon>Fungi</taxon>
        <taxon>Dikarya</taxon>
        <taxon>Ascomycota</taxon>
        <taxon>Pezizomycotina</taxon>
        <taxon>Dothideomycetes</taxon>
        <taxon>Pleosporomycetidae</taxon>
        <taxon>Pleosporales</taxon>
        <taxon>Massarineae</taxon>
        <taxon>Didymosphaeriaceae</taxon>
        <taxon>Didymosphaeria</taxon>
    </lineage>
</organism>
<keyword evidence="4" id="KW-0496">Mitochondrion</keyword>
<feature type="compositionally biased region" description="Low complexity" evidence="7">
    <location>
        <begin position="63"/>
        <end position="88"/>
    </location>
</feature>
<dbReference type="InterPro" id="IPR007740">
    <property type="entry name" value="Ribosomal_mL49"/>
</dbReference>
<feature type="compositionally biased region" description="Basic and acidic residues" evidence="7">
    <location>
        <begin position="142"/>
        <end position="152"/>
    </location>
</feature>
<sequence>MPRIQPLLPLLRPLAAPRRAACEQLFRFSSATRLRADQPARSGAASAVKPPPKAPQTSPEAPPANAREASRAADLAAAEAATDADNPNGPAPKPALPSNRSIPSSPAKTQAADDVEPSSTPAEASDATTDLNTVQAKPFKGGKQDRKTKSVDDVQPPVGDALDVATNLKTVKPKTFKAPSKAAKTSRANSGAAQKITLELPPKYHVARSSSRNLPIYTDYKRGGNLHLTTVRKITGDSSALRDELRVFLNKKYEDVKINSLTQHVIVKGHHVPQITEFLKARGM</sequence>
<dbReference type="PANTHER" id="PTHR13477">
    <property type="entry name" value="MITOCHONDRIAL 39S RIBOSOMAL PROTEIN L49"/>
    <property type="match status" value="1"/>
</dbReference>
<dbReference type="Gene3D" id="3.30.780.10">
    <property type="entry name" value="SUI1-like domain"/>
    <property type="match status" value="1"/>
</dbReference>
<protein>
    <recommendedName>
        <fullName evidence="6">Large ribosomal subunit protein mL49</fullName>
    </recommendedName>
</protein>
<evidence type="ECO:0000256" key="2">
    <source>
        <dbReference type="ARBA" id="ARBA00005677"/>
    </source>
</evidence>
<reference evidence="8" key="1">
    <citation type="submission" date="2022-10" db="EMBL/GenBank/DDBJ databases">
        <title>Tapping the CABI collections for fungal endophytes: first genome assemblies for Collariella, Neodidymelliopsis, Ascochyta clinopodiicola, Didymella pomorum, Didymosphaeria variabile, Neocosmospora piperis and Neocucurbitaria cava.</title>
        <authorList>
            <person name="Hill R."/>
        </authorList>
    </citation>
    <scope>NUCLEOTIDE SEQUENCE</scope>
    <source>
        <strain evidence="8">IMI 356815</strain>
    </source>
</reference>
<gene>
    <name evidence="8" type="primary">img2</name>
    <name evidence="8" type="ORF">N0V89_009693</name>
</gene>
<dbReference type="GO" id="GO:0003735">
    <property type="term" value="F:structural constituent of ribosome"/>
    <property type="evidence" value="ECO:0007669"/>
    <property type="project" value="InterPro"/>
</dbReference>
<keyword evidence="9" id="KW-1185">Reference proteome</keyword>
<evidence type="ECO:0000256" key="1">
    <source>
        <dbReference type="ARBA" id="ARBA00004173"/>
    </source>
</evidence>
<dbReference type="PANTHER" id="PTHR13477:SF0">
    <property type="entry name" value="LARGE RIBOSOMAL SUBUNIT PROTEIN ML49"/>
    <property type="match status" value="1"/>
</dbReference>
<name>A0A9W8XEU2_9PLEO</name>
<proteinExistence type="inferred from homology"/>
<keyword evidence="3 8" id="KW-0689">Ribosomal protein</keyword>
<dbReference type="EMBL" id="JAPEUX010000007">
    <property type="protein sequence ID" value="KAJ4348319.1"/>
    <property type="molecule type" value="Genomic_DNA"/>
</dbReference>
<keyword evidence="5" id="KW-0687">Ribonucleoprotein</keyword>
<dbReference type="AlphaFoldDB" id="A0A9W8XEU2"/>
<evidence type="ECO:0000313" key="8">
    <source>
        <dbReference type="EMBL" id="KAJ4348319.1"/>
    </source>
</evidence>
<dbReference type="GO" id="GO:0006412">
    <property type="term" value="P:translation"/>
    <property type="evidence" value="ECO:0007669"/>
    <property type="project" value="InterPro"/>
</dbReference>
<comment type="similarity">
    <text evidence="2">Belongs to the mitochondrion-specific ribosomal protein mL49 family.</text>
</comment>
<evidence type="ECO:0000256" key="6">
    <source>
        <dbReference type="ARBA" id="ARBA00035191"/>
    </source>
</evidence>
<accession>A0A9W8XEU2</accession>
<dbReference type="GeneID" id="80913223"/>
<evidence type="ECO:0000313" key="9">
    <source>
        <dbReference type="Proteomes" id="UP001140513"/>
    </source>
</evidence>
<dbReference type="Proteomes" id="UP001140513">
    <property type="component" value="Unassembled WGS sequence"/>
</dbReference>
<feature type="compositionally biased region" description="Polar residues" evidence="7">
    <location>
        <begin position="117"/>
        <end position="135"/>
    </location>
</feature>
<evidence type="ECO:0000256" key="4">
    <source>
        <dbReference type="ARBA" id="ARBA00023128"/>
    </source>
</evidence>
<dbReference type="GO" id="GO:0005762">
    <property type="term" value="C:mitochondrial large ribosomal subunit"/>
    <property type="evidence" value="ECO:0007669"/>
    <property type="project" value="TreeGrafter"/>
</dbReference>
<feature type="compositionally biased region" description="Polar residues" evidence="7">
    <location>
        <begin position="98"/>
        <end position="108"/>
    </location>
</feature>